<dbReference type="Gene3D" id="3.90.1150.10">
    <property type="entry name" value="Aspartate Aminotransferase, domain 1"/>
    <property type="match status" value="1"/>
</dbReference>
<reference evidence="6" key="1">
    <citation type="submission" date="2020-05" db="EMBL/GenBank/DDBJ databases">
        <authorList>
            <person name="Zhu T."/>
            <person name="Keshari N."/>
            <person name="Lu X."/>
        </authorList>
    </citation>
    <scope>NUCLEOTIDE SEQUENCE</scope>
    <source>
        <strain evidence="6">NK1-12</strain>
    </source>
</reference>
<evidence type="ECO:0000256" key="3">
    <source>
        <dbReference type="PIRSR" id="PIRSR000390-1"/>
    </source>
</evidence>
<dbReference type="GO" id="GO:0008483">
    <property type="term" value="F:transaminase activity"/>
    <property type="evidence" value="ECO:0007669"/>
    <property type="project" value="UniProtKB-KW"/>
</dbReference>
<accession>A0AA96WC19</accession>
<dbReference type="InterPro" id="IPR015422">
    <property type="entry name" value="PyrdxlP-dep_Trfase_small"/>
</dbReference>
<organism evidence="6">
    <name type="scientific">Leptolyngbya sp. NK1-12</name>
    <dbReference type="NCBI Taxonomy" id="2547451"/>
    <lineage>
        <taxon>Bacteria</taxon>
        <taxon>Bacillati</taxon>
        <taxon>Cyanobacteriota</taxon>
        <taxon>Cyanophyceae</taxon>
        <taxon>Leptolyngbyales</taxon>
        <taxon>Leptolyngbyaceae</taxon>
        <taxon>Leptolyngbya group</taxon>
        <taxon>Leptolyngbya</taxon>
    </lineage>
</organism>
<dbReference type="FunFam" id="3.40.640.10:FF:000089">
    <property type="entry name" value="Aminotransferase, DegT/DnrJ/EryC1/StrS family"/>
    <property type="match status" value="1"/>
</dbReference>
<dbReference type="InterPro" id="IPR000653">
    <property type="entry name" value="DegT/StrS_aminotransferase"/>
</dbReference>
<dbReference type="InterPro" id="IPR015424">
    <property type="entry name" value="PyrdxlP-dep_Trfase"/>
</dbReference>
<dbReference type="CDD" id="cd00616">
    <property type="entry name" value="AHBA_syn"/>
    <property type="match status" value="1"/>
</dbReference>
<gene>
    <name evidence="6" type="ORF">HJG54_05300</name>
</gene>
<dbReference type="EMBL" id="CP053586">
    <property type="protein sequence ID" value="WNZ22339.1"/>
    <property type="molecule type" value="Genomic_DNA"/>
</dbReference>
<dbReference type="SUPFAM" id="SSF53383">
    <property type="entry name" value="PLP-dependent transferases"/>
    <property type="match status" value="1"/>
</dbReference>
<keyword evidence="1 4" id="KW-0663">Pyridoxal phosphate</keyword>
<dbReference type="Gene3D" id="3.40.640.10">
    <property type="entry name" value="Type I PLP-dependent aspartate aminotransferase-like (Major domain)"/>
    <property type="match status" value="1"/>
</dbReference>
<keyword evidence="6" id="KW-0032">Aminotransferase</keyword>
<dbReference type="PANTHER" id="PTHR30244:SF36">
    <property type="entry name" value="3-OXO-GLUCOSE-6-PHOSPHATE:GLUTAMATE AMINOTRANSFERASE"/>
    <property type="match status" value="1"/>
</dbReference>
<protein>
    <submittedName>
        <fullName evidence="6">DegT/DnrJ/EryC1/StrS family aminotransferase</fullName>
    </submittedName>
</protein>
<evidence type="ECO:0000256" key="5">
    <source>
        <dbReference type="RuleBase" id="RU004508"/>
    </source>
</evidence>
<name>A0AA96WC19_9CYAN</name>
<evidence type="ECO:0000256" key="4">
    <source>
        <dbReference type="PIRSR" id="PIRSR000390-2"/>
    </source>
</evidence>
<evidence type="ECO:0000256" key="2">
    <source>
        <dbReference type="ARBA" id="ARBA00037999"/>
    </source>
</evidence>
<dbReference type="PANTHER" id="PTHR30244">
    <property type="entry name" value="TRANSAMINASE"/>
    <property type="match status" value="1"/>
</dbReference>
<dbReference type="InterPro" id="IPR015421">
    <property type="entry name" value="PyrdxlP-dep_Trfase_major"/>
</dbReference>
<evidence type="ECO:0000313" key="6">
    <source>
        <dbReference type="EMBL" id="WNZ22339.1"/>
    </source>
</evidence>
<feature type="active site" description="Proton acceptor" evidence="3">
    <location>
        <position position="204"/>
    </location>
</feature>
<keyword evidence="6" id="KW-0808">Transferase</keyword>
<dbReference type="GO" id="GO:0000271">
    <property type="term" value="P:polysaccharide biosynthetic process"/>
    <property type="evidence" value="ECO:0007669"/>
    <property type="project" value="TreeGrafter"/>
</dbReference>
<feature type="modified residue" description="N6-(pyridoxal phosphate)lysine" evidence="4">
    <location>
        <position position="204"/>
    </location>
</feature>
<dbReference type="GO" id="GO:0030170">
    <property type="term" value="F:pyridoxal phosphate binding"/>
    <property type="evidence" value="ECO:0007669"/>
    <property type="project" value="TreeGrafter"/>
</dbReference>
<dbReference type="AlphaFoldDB" id="A0AA96WC19"/>
<dbReference type="PIRSF" id="PIRSF000390">
    <property type="entry name" value="PLP_StrS"/>
    <property type="match status" value="1"/>
</dbReference>
<comment type="similarity">
    <text evidence="2 5">Belongs to the DegT/DnrJ/EryC1 family.</text>
</comment>
<evidence type="ECO:0000256" key="1">
    <source>
        <dbReference type="ARBA" id="ARBA00022898"/>
    </source>
</evidence>
<sequence>MDRSSSDLISYSVWCKRVSSIPAFELSQQYKLIGDEMGEAVLAILASGRYIGGSAVTGFEQQFAQYMGTAECISCNSGTDALYLALRALGIGSGDEVITSAFTFFATAETISAVGAIPVFVDIEPDSFNLDLAKLEAAITERTKAIIPVHLFGHPVNMTQLMAIAEAHRLWVIEDCAQATGATWAGAKVGSIGQVGCFSFYPTKNLGACGDAGAITTNDPELAAKLRKLRDHGQTQRYVYEEIGINSRLDAIQAMVLQIKLRHLDEWNANRQAIAARYHDLLAPLPNLIRPKPSEGHVWNQYTIRVLSPTEASDGSYREQVRQWLQQQGVGTAVYYPIPLHRQPVYQSLGYAPGTLPVTEQVAHEVISLPMFPELTTAQQEQVVYALKEVLVA</sequence>
<proteinExistence type="inferred from homology"/>
<dbReference type="Pfam" id="PF01041">
    <property type="entry name" value="DegT_DnrJ_EryC1"/>
    <property type="match status" value="1"/>
</dbReference>